<evidence type="ECO:0000313" key="2">
    <source>
        <dbReference type="Proteomes" id="UP000507954"/>
    </source>
</evidence>
<gene>
    <name evidence="1" type="ORF">EMEDMD4_150088</name>
</gene>
<evidence type="ECO:0000313" key="1">
    <source>
        <dbReference type="EMBL" id="VTZ60309.1"/>
    </source>
</evidence>
<proteinExistence type="predicted"/>
<dbReference type="EMBL" id="CABFNB010000057">
    <property type="protein sequence ID" value="VTZ60309.1"/>
    <property type="molecule type" value="Genomic_DNA"/>
</dbReference>
<accession>A0A508WU44</accession>
<sequence>MRGTIDGRRTESIRVFKGIQALKAVGLAPDDVADPGFVKRIFSG</sequence>
<protein>
    <submittedName>
        <fullName evidence="1">Uncharacterized protein</fullName>
    </submittedName>
</protein>
<dbReference type="AlphaFoldDB" id="A0A508WU44"/>
<reference evidence="1 2" key="1">
    <citation type="submission" date="2019-06" db="EMBL/GenBank/DDBJ databases">
        <authorList>
            <person name="Le Quere A."/>
            <person name="Colella S."/>
        </authorList>
    </citation>
    <scope>NUCLEOTIDE SEQUENCE [LARGE SCALE GENOMIC DNA]</scope>
    <source>
        <strain evidence="1">EmedicaeMD41</strain>
    </source>
</reference>
<organism evidence="1 2">
    <name type="scientific">Sinorhizobium medicae</name>
    <dbReference type="NCBI Taxonomy" id="110321"/>
    <lineage>
        <taxon>Bacteria</taxon>
        <taxon>Pseudomonadati</taxon>
        <taxon>Pseudomonadota</taxon>
        <taxon>Alphaproteobacteria</taxon>
        <taxon>Hyphomicrobiales</taxon>
        <taxon>Rhizobiaceae</taxon>
        <taxon>Sinorhizobium/Ensifer group</taxon>
        <taxon>Sinorhizobium</taxon>
    </lineage>
</organism>
<name>A0A508WU44_9HYPH</name>
<dbReference type="Proteomes" id="UP000507954">
    <property type="component" value="Unassembled WGS sequence"/>
</dbReference>